<evidence type="ECO:0000313" key="4">
    <source>
        <dbReference type="EMBL" id="KAJ6260771.1"/>
    </source>
</evidence>
<sequence length="221" mass="24519">MVAFNQYLSLLAVVGSTILSGVAASPALALEQRTVKPTDSSTCAPFRVKPNFKVKFGVQLEKSNGITIDTFYINGKQMSNIDFWDSPENGDRALHLSFRKLDGPIIVNDYSKGAWGPELLTKFKLTDVLFPAAPGTGERKLCVKIVWNQKDKAYCLIFTASNRVLTTSGAPKSYEVKFPKRPYHVEKNTMVNYISYNPGNDQCLSNELHVTPLGGKKKKHT</sequence>
<evidence type="ECO:0000256" key="1">
    <source>
        <dbReference type="RuleBase" id="RU102079"/>
    </source>
</evidence>
<reference evidence="4" key="1">
    <citation type="submission" date="2023-01" db="EMBL/GenBank/DDBJ databases">
        <title>The chitinases involved in constricting ring structure development in the nematode-trapping fungus Drechslerella dactyloides.</title>
        <authorList>
            <person name="Wang R."/>
            <person name="Zhang L."/>
            <person name="Tang P."/>
            <person name="Li S."/>
            <person name="Liang L."/>
        </authorList>
    </citation>
    <scope>NUCLEOTIDE SEQUENCE</scope>
    <source>
        <strain evidence="4">YMF1.00031</strain>
    </source>
</reference>
<keyword evidence="2" id="KW-0732">Signal</keyword>
<keyword evidence="1" id="KW-0430">Lectin</keyword>
<dbReference type="Gene3D" id="2.60.120.200">
    <property type="match status" value="1"/>
</dbReference>
<keyword evidence="5" id="KW-1185">Reference proteome</keyword>
<dbReference type="Proteomes" id="UP001221413">
    <property type="component" value="Unassembled WGS sequence"/>
</dbReference>
<comment type="caution">
    <text evidence="4">The sequence shown here is derived from an EMBL/GenBank/DDBJ whole genome shotgun (WGS) entry which is preliminary data.</text>
</comment>
<organism evidence="4 5">
    <name type="scientific">Drechslerella dactyloides</name>
    <name type="common">Nematode-trapping fungus</name>
    <name type="synonym">Arthrobotrys dactyloides</name>
    <dbReference type="NCBI Taxonomy" id="74499"/>
    <lineage>
        <taxon>Eukaryota</taxon>
        <taxon>Fungi</taxon>
        <taxon>Dikarya</taxon>
        <taxon>Ascomycota</taxon>
        <taxon>Pezizomycotina</taxon>
        <taxon>Orbiliomycetes</taxon>
        <taxon>Orbiliales</taxon>
        <taxon>Orbiliaceae</taxon>
        <taxon>Drechslerella</taxon>
    </lineage>
</organism>
<dbReference type="AlphaFoldDB" id="A0AAD6NIF9"/>
<dbReference type="PROSITE" id="PS51304">
    <property type="entry name" value="GALECTIN"/>
    <property type="match status" value="1"/>
</dbReference>
<dbReference type="Pfam" id="PF00337">
    <property type="entry name" value="Gal-bind_lectin"/>
    <property type="match status" value="1"/>
</dbReference>
<evidence type="ECO:0000259" key="3">
    <source>
        <dbReference type="PROSITE" id="PS51304"/>
    </source>
</evidence>
<dbReference type="InterPro" id="IPR013320">
    <property type="entry name" value="ConA-like_dom_sf"/>
</dbReference>
<evidence type="ECO:0000313" key="5">
    <source>
        <dbReference type="Proteomes" id="UP001221413"/>
    </source>
</evidence>
<name>A0AAD6NIF9_DREDA</name>
<feature type="domain" description="Galectin" evidence="3">
    <location>
        <begin position="46"/>
        <end position="211"/>
    </location>
</feature>
<dbReference type="EMBL" id="JAQGDS010000005">
    <property type="protein sequence ID" value="KAJ6260771.1"/>
    <property type="molecule type" value="Genomic_DNA"/>
</dbReference>
<dbReference type="InterPro" id="IPR001079">
    <property type="entry name" value="Galectin_CRD"/>
</dbReference>
<protein>
    <recommendedName>
        <fullName evidence="1">Galectin</fullName>
    </recommendedName>
</protein>
<feature type="signal peptide" evidence="2">
    <location>
        <begin position="1"/>
        <end position="24"/>
    </location>
</feature>
<feature type="chain" id="PRO_5042223989" description="Galectin" evidence="2">
    <location>
        <begin position="25"/>
        <end position="221"/>
    </location>
</feature>
<dbReference type="GO" id="GO:0030246">
    <property type="term" value="F:carbohydrate binding"/>
    <property type="evidence" value="ECO:0007669"/>
    <property type="project" value="UniProtKB-UniRule"/>
</dbReference>
<dbReference type="SUPFAM" id="SSF49899">
    <property type="entry name" value="Concanavalin A-like lectins/glucanases"/>
    <property type="match status" value="1"/>
</dbReference>
<evidence type="ECO:0000256" key="2">
    <source>
        <dbReference type="SAM" id="SignalP"/>
    </source>
</evidence>
<accession>A0AAD6NIF9</accession>
<gene>
    <name evidence="4" type="ORF">Dda_5000</name>
</gene>
<proteinExistence type="predicted"/>